<accession>A0A1I7M2G4</accession>
<dbReference type="Proteomes" id="UP000199391">
    <property type="component" value="Unassembled WGS sequence"/>
</dbReference>
<name>A0A1I7M2G4_9BURK</name>
<gene>
    <name evidence="1" type="ORF">SAMN05216552_10502</name>
</gene>
<dbReference type="EMBL" id="FPBO01000050">
    <property type="protein sequence ID" value="SFV16134.1"/>
    <property type="molecule type" value="Genomic_DNA"/>
</dbReference>
<keyword evidence="2" id="KW-1185">Reference proteome</keyword>
<proteinExistence type="predicted"/>
<protein>
    <submittedName>
        <fullName evidence="1">Uncharacterized protein</fullName>
    </submittedName>
</protein>
<evidence type="ECO:0000313" key="2">
    <source>
        <dbReference type="Proteomes" id="UP000199391"/>
    </source>
</evidence>
<evidence type="ECO:0000313" key="1">
    <source>
        <dbReference type="EMBL" id="SFV16134.1"/>
    </source>
</evidence>
<reference evidence="2" key="1">
    <citation type="submission" date="2016-10" db="EMBL/GenBank/DDBJ databases">
        <authorList>
            <person name="Varghese N."/>
            <person name="Submissions S."/>
        </authorList>
    </citation>
    <scope>NUCLEOTIDE SEQUENCE [LARGE SCALE GENOMIC DNA]</scope>
    <source>
        <strain evidence="2">CGMCC 1.11014</strain>
    </source>
</reference>
<organism evidence="1 2">
    <name type="scientific">Pseudoduganella namucuonensis</name>
    <dbReference type="NCBI Taxonomy" id="1035707"/>
    <lineage>
        <taxon>Bacteria</taxon>
        <taxon>Pseudomonadati</taxon>
        <taxon>Pseudomonadota</taxon>
        <taxon>Betaproteobacteria</taxon>
        <taxon>Burkholderiales</taxon>
        <taxon>Oxalobacteraceae</taxon>
        <taxon>Telluria group</taxon>
        <taxon>Pseudoduganella</taxon>
    </lineage>
</organism>
<sequence>MATRRIFGGDLVKTPIYVSEHGDVSAFDTVEAAERYVEAVDIGRQEYIVTDGDGHRLAVGIVVRHVPLLGGLFRGKIRLVRITEGVGDRHLAAD</sequence>
<dbReference type="AlphaFoldDB" id="A0A1I7M2G4"/>